<feature type="compositionally biased region" description="Polar residues" evidence="1">
    <location>
        <begin position="27"/>
        <end position="36"/>
    </location>
</feature>
<dbReference type="InterPro" id="IPR013083">
    <property type="entry name" value="Znf_RING/FYVE/PHD"/>
</dbReference>
<feature type="region of interest" description="Disordered" evidence="1">
    <location>
        <begin position="21"/>
        <end position="51"/>
    </location>
</feature>
<reference evidence="2 3" key="1">
    <citation type="submission" date="2020-06" db="EMBL/GenBank/DDBJ databases">
        <title>Transcriptomic and genomic resources for Thalictrum thalictroides and T. hernandezii: Facilitating candidate gene discovery in an emerging model plant lineage.</title>
        <authorList>
            <person name="Arias T."/>
            <person name="Riano-Pachon D.M."/>
            <person name="Di Stilio V.S."/>
        </authorList>
    </citation>
    <scope>NUCLEOTIDE SEQUENCE [LARGE SCALE GENOMIC DNA]</scope>
    <source>
        <strain evidence="3">cv. WT478/WT964</strain>
        <tissue evidence="2">Leaves</tissue>
    </source>
</reference>
<feature type="compositionally biased region" description="Basic and acidic residues" evidence="1">
    <location>
        <begin position="101"/>
        <end position="112"/>
    </location>
</feature>
<accession>A0A7J6X4Z0</accession>
<feature type="compositionally biased region" description="Low complexity" evidence="1">
    <location>
        <begin position="37"/>
        <end position="50"/>
    </location>
</feature>
<dbReference type="AlphaFoldDB" id="A0A7J6X4Z0"/>
<dbReference type="OrthoDB" id="8062037at2759"/>
<comment type="caution">
    <text evidence="2">The sequence shown here is derived from an EMBL/GenBank/DDBJ whole genome shotgun (WGS) entry which is preliminary data.</text>
</comment>
<dbReference type="Gene3D" id="3.30.40.10">
    <property type="entry name" value="Zinc/RING finger domain, C3HC4 (zinc finger)"/>
    <property type="match status" value="1"/>
</dbReference>
<evidence type="ECO:0000313" key="2">
    <source>
        <dbReference type="EMBL" id="KAF5203895.1"/>
    </source>
</evidence>
<dbReference type="Proteomes" id="UP000554482">
    <property type="component" value="Unassembled WGS sequence"/>
</dbReference>
<name>A0A7J6X4Z0_THATH</name>
<protein>
    <submittedName>
        <fullName evidence="2">Uncharacterized protein</fullName>
    </submittedName>
</protein>
<dbReference type="SUPFAM" id="SSF57850">
    <property type="entry name" value="RING/U-box"/>
    <property type="match status" value="1"/>
</dbReference>
<dbReference type="EMBL" id="JABWDY010006108">
    <property type="protein sequence ID" value="KAF5203895.1"/>
    <property type="molecule type" value="Genomic_DNA"/>
</dbReference>
<organism evidence="2 3">
    <name type="scientific">Thalictrum thalictroides</name>
    <name type="common">Rue-anemone</name>
    <name type="synonym">Anemone thalictroides</name>
    <dbReference type="NCBI Taxonomy" id="46969"/>
    <lineage>
        <taxon>Eukaryota</taxon>
        <taxon>Viridiplantae</taxon>
        <taxon>Streptophyta</taxon>
        <taxon>Embryophyta</taxon>
        <taxon>Tracheophyta</taxon>
        <taxon>Spermatophyta</taxon>
        <taxon>Magnoliopsida</taxon>
        <taxon>Ranunculales</taxon>
        <taxon>Ranunculaceae</taxon>
        <taxon>Thalictroideae</taxon>
        <taxon>Thalictrum</taxon>
    </lineage>
</organism>
<feature type="region of interest" description="Disordered" evidence="1">
    <location>
        <begin position="77"/>
        <end position="112"/>
    </location>
</feature>
<sequence>MYHSDCIVPWLVQHNSHPVCRLELPPQGSTSAHSNQSTSGGSRSGTASSSNWERELFRVRLGDIHCPSCGLFDPQTQAQTQQIQTLNSNRSEPAAGASVPLHEDNHHMHCTG</sequence>
<keyword evidence="3" id="KW-1185">Reference proteome</keyword>
<gene>
    <name evidence="2" type="ORF">FRX31_006520</name>
</gene>
<proteinExistence type="predicted"/>
<evidence type="ECO:0000256" key="1">
    <source>
        <dbReference type="SAM" id="MobiDB-lite"/>
    </source>
</evidence>
<evidence type="ECO:0000313" key="3">
    <source>
        <dbReference type="Proteomes" id="UP000554482"/>
    </source>
</evidence>